<dbReference type="InterPro" id="IPR050611">
    <property type="entry name" value="ABCF"/>
</dbReference>
<sequence length="84" mass="9392">RQTQAIGSLSGGWMMKLTLACAMLFKVDILLLDEPTVHLDVINVAWLESYFTSLTHCTSIIVSHDRGFLSCQQKPQGGRRRGRS</sequence>
<evidence type="ECO:0000313" key="5">
    <source>
        <dbReference type="Proteomes" id="UP000053558"/>
    </source>
</evidence>
<keyword evidence="5" id="KW-1185">Reference proteome</keyword>
<dbReference type="PANTHER" id="PTHR19211:SF5">
    <property type="entry name" value="ELONGATION FACTOR 3A-RELATED"/>
    <property type="match status" value="1"/>
</dbReference>
<dbReference type="InterPro" id="IPR003439">
    <property type="entry name" value="ABC_transporter-like_ATP-bd"/>
</dbReference>
<keyword evidence="2" id="KW-0732">Signal</keyword>
<feature type="non-terminal residue" evidence="4">
    <location>
        <position position="1"/>
    </location>
</feature>
<evidence type="ECO:0000259" key="3">
    <source>
        <dbReference type="Pfam" id="PF00005"/>
    </source>
</evidence>
<feature type="domain" description="ABC transporter" evidence="3">
    <location>
        <begin position="4"/>
        <end position="36"/>
    </location>
</feature>
<dbReference type="Pfam" id="PF00005">
    <property type="entry name" value="ABC_tran"/>
    <property type="match status" value="1"/>
</dbReference>
<dbReference type="Proteomes" id="UP000053558">
    <property type="component" value="Unassembled WGS sequence"/>
</dbReference>
<comment type="caution">
    <text evidence="4">The sequence shown here is derived from an EMBL/GenBank/DDBJ whole genome shotgun (WGS) entry which is preliminary data.</text>
</comment>
<accession>A0A5M3MSG3</accession>
<dbReference type="GeneID" id="19207631"/>
<dbReference type="GO" id="GO:0016887">
    <property type="term" value="F:ATP hydrolysis activity"/>
    <property type="evidence" value="ECO:0007669"/>
    <property type="project" value="InterPro"/>
</dbReference>
<dbReference type="Gene3D" id="3.40.50.300">
    <property type="entry name" value="P-loop containing nucleotide triphosphate hydrolases"/>
    <property type="match status" value="1"/>
</dbReference>
<dbReference type="EMBL" id="JH711577">
    <property type="protein sequence ID" value="EIW81967.1"/>
    <property type="molecule type" value="Genomic_DNA"/>
</dbReference>
<feature type="chain" id="PRO_5024403910" description="ABC transporter domain-containing protein" evidence="2">
    <location>
        <begin position="21"/>
        <end position="84"/>
    </location>
</feature>
<dbReference type="OrthoDB" id="3249045at2759"/>
<evidence type="ECO:0000256" key="1">
    <source>
        <dbReference type="ARBA" id="ARBA00022737"/>
    </source>
</evidence>
<dbReference type="SUPFAM" id="SSF52540">
    <property type="entry name" value="P-loop containing nucleoside triphosphate hydrolases"/>
    <property type="match status" value="1"/>
</dbReference>
<dbReference type="AlphaFoldDB" id="A0A5M3MSG3"/>
<gene>
    <name evidence="4" type="ORF">CONPUDRAFT_54055</name>
</gene>
<dbReference type="GO" id="GO:0005524">
    <property type="term" value="F:ATP binding"/>
    <property type="evidence" value="ECO:0007669"/>
    <property type="project" value="InterPro"/>
</dbReference>
<dbReference type="KEGG" id="cput:CONPUDRAFT_54055"/>
<dbReference type="PANTHER" id="PTHR19211">
    <property type="entry name" value="ATP-BINDING TRANSPORT PROTEIN-RELATED"/>
    <property type="match status" value="1"/>
</dbReference>
<dbReference type="InterPro" id="IPR027417">
    <property type="entry name" value="P-loop_NTPase"/>
</dbReference>
<organism evidence="4 5">
    <name type="scientific">Coniophora puteana (strain RWD-64-598)</name>
    <name type="common">Brown rot fungus</name>
    <dbReference type="NCBI Taxonomy" id="741705"/>
    <lineage>
        <taxon>Eukaryota</taxon>
        <taxon>Fungi</taxon>
        <taxon>Dikarya</taxon>
        <taxon>Basidiomycota</taxon>
        <taxon>Agaricomycotina</taxon>
        <taxon>Agaricomycetes</taxon>
        <taxon>Agaricomycetidae</taxon>
        <taxon>Boletales</taxon>
        <taxon>Coniophorineae</taxon>
        <taxon>Coniophoraceae</taxon>
        <taxon>Coniophora</taxon>
    </lineage>
</organism>
<proteinExistence type="predicted"/>
<feature type="signal peptide" evidence="2">
    <location>
        <begin position="1"/>
        <end position="20"/>
    </location>
</feature>
<dbReference type="GO" id="GO:0003746">
    <property type="term" value="F:translation elongation factor activity"/>
    <property type="evidence" value="ECO:0007669"/>
    <property type="project" value="TreeGrafter"/>
</dbReference>
<reference evidence="5" key="1">
    <citation type="journal article" date="2012" name="Science">
        <title>The Paleozoic origin of enzymatic lignin decomposition reconstructed from 31 fungal genomes.</title>
        <authorList>
            <person name="Floudas D."/>
            <person name="Binder M."/>
            <person name="Riley R."/>
            <person name="Barry K."/>
            <person name="Blanchette R.A."/>
            <person name="Henrissat B."/>
            <person name="Martinez A.T."/>
            <person name="Otillar R."/>
            <person name="Spatafora J.W."/>
            <person name="Yadav J.S."/>
            <person name="Aerts A."/>
            <person name="Benoit I."/>
            <person name="Boyd A."/>
            <person name="Carlson A."/>
            <person name="Copeland A."/>
            <person name="Coutinho P.M."/>
            <person name="de Vries R.P."/>
            <person name="Ferreira P."/>
            <person name="Findley K."/>
            <person name="Foster B."/>
            <person name="Gaskell J."/>
            <person name="Glotzer D."/>
            <person name="Gorecki P."/>
            <person name="Heitman J."/>
            <person name="Hesse C."/>
            <person name="Hori C."/>
            <person name="Igarashi K."/>
            <person name="Jurgens J.A."/>
            <person name="Kallen N."/>
            <person name="Kersten P."/>
            <person name="Kohler A."/>
            <person name="Kuees U."/>
            <person name="Kumar T.K.A."/>
            <person name="Kuo A."/>
            <person name="LaButti K."/>
            <person name="Larrondo L.F."/>
            <person name="Lindquist E."/>
            <person name="Ling A."/>
            <person name="Lombard V."/>
            <person name="Lucas S."/>
            <person name="Lundell T."/>
            <person name="Martin R."/>
            <person name="McLaughlin D.J."/>
            <person name="Morgenstern I."/>
            <person name="Morin E."/>
            <person name="Murat C."/>
            <person name="Nagy L.G."/>
            <person name="Nolan M."/>
            <person name="Ohm R.A."/>
            <person name="Patyshakuliyeva A."/>
            <person name="Rokas A."/>
            <person name="Ruiz-Duenas F.J."/>
            <person name="Sabat G."/>
            <person name="Salamov A."/>
            <person name="Samejima M."/>
            <person name="Schmutz J."/>
            <person name="Slot J.C."/>
            <person name="St John F."/>
            <person name="Stenlid J."/>
            <person name="Sun H."/>
            <person name="Sun S."/>
            <person name="Syed K."/>
            <person name="Tsang A."/>
            <person name="Wiebenga A."/>
            <person name="Young D."/>
            <person name="Pisabarro A."/>
            <person name="Eastwood D.C."/>
            <person name="Martin F."/>
            <person name="Cullen D."/>
            <person name="Grigoriev I.V."/>
            <person name="Hibbett D.S."/>
        </authorList>
    </citation>
    <scope>NUCLEOTIDE SEQUENCE [LARGE SCALE GENOMIC DNA]</scope>
    <source>
        <strain evidence="5">RWD-64-598 SS2</strain>
    </source>
</reference>
<evidence type="ECO:0000256" key="2">
    <source>
        <dbReference type="SAM" id="SignalP"/>
    </source>
</evidence>
<evidence type="ECO:0000313" key="4">
    <source>
        <dbReference type="EMBL" id="EIW81967.1"/>
    </source>
</evidence>
<dbReference type="RefSeq" id="XP_007767356.1">
    <property type="nucleotide sequence ID" value="XM_007769166.1"/>
</dbReference>
<keyword evidence="1" id="KW-0677">Repeat</keyword>
<protein>
    <recommendedName>
        <fullName evidence="3">ABC transporter domain-containing protein</fullName>
    </recommendedName>
</protein>
<name>A0A5M3MSG3_CONPW</name>